<accession>A0A540MA02</accession>
<dbReference type="PANTHER" id="PTHR45023">
    <property type="match status" value="1"/>
</dbReference>
<gene>
    <name evidence="2" type="ORF">C1H46_018823</name>
</gene>
<reference evidence="2 3" key="1">
    <citation type="journal article" date="2019" name="G3 (Bethesda)">
        <title>Sequencing of a Wild Apple (Malus baccata) Genome Unravels the Differences Between Cultivated and Wild Apple Species Regarding Disease Resistance and Cold Tolerance.</title>
        <authorList>
            <person name="Chen X."/>
        </authorList>
    </citation>
    <scope>NUCLEOTIDE SEQUENCE [LARGE SCALE GENOMIC DNA]</scope>
    <source>
        <strain evidence="3">cv. Shandingzi</strain>
        <tissue evidence="2">Leaves</tissue>
    </source>
</reference>
<comment type="caution">
    <text evidence="2">The sequence shown here is derived from an EMBL/GenBank/DDBJ whole genome shotgun (WGS) entry which is preliminary data.</text>
</comment>
<evidence type="ECO:0000313" key="3">
    <source>
        <dbReference type="Proteomes" id="UP000315295"/>
    </source>
</evidence>
<proteinExistence type="predicted"/>
<evidence type="ECO:0000313" key="2">
    <source>
        <dbReference type="EMBL" id="TQD95584.1"/>
    </source>
</evidence>
<dbReference type="PROSITE" id="PS50090">
    <property type="entry name" value="MYB_LIKE"/>
    <property type="match status" value="1"/>
</dbReference>
<organism evidence="2 3">
    <name type="scientific">Malus baccata</name>
    <name type="common">Siberian crab apple</name>
    <name type="synonym">Pyrus baccata</name>
    <dbReference type="NCBI Taxonomy" id="106549"/>
    <lineage>
        <taxon>Eukaryota</taxon>
        <taxon>Viridiplantae</taxon>
        <taxon>Streptophyta</taxon>
        <taxon>Embryophyta</taxon>
        <taxon>Tracheophyta</taxon>
        <taxon>Spermatophyta</taxon>
        <taxon>Magnoliopsida</taxon>
        <taxon>eudicotyledons</taxon>
        <taxon>Gunneridae</taxon>
        <taxon>Pentapetalae</taxon>
        <taxon>rosids</taxon>
        <taxon>fabids</taxon>
        <taxon>Rosales</taxon>
        <taxon>Rosaceae</taxon>
        <taxon>Amygdaloideae</taxon>
        <taxon>Maleae</taxon>
        <taxon>Malus</taxon>
    </lineage>
</organism>
<keyword evidence="3" id="KW-1185">Reference proteome</keyword>
<name>A0A540MA02_MALBA</name>
<evidence type="ECO:0000259" key="1">
    <source>
        <dbReference type="PROSITE" id="PS50090"/>
    </source>
</evidence>
<feature type="domain" description="Myb-like" evidence="1">
    <location>
        <begin position="11"/>
        <end position="75"/>
    </location>
</feature>
<dbReference type="STRING" id="106549.A0A540MA02"/>
<protein>
    <recommendedName>
        <fullName evidence="1">Myb-like domain-containing protein</fullName>
    </recommendedName>
</protein>
<sequence>MATFAMKGKAWTRQEDEALCRAYRWVLEDSVRESSQTSEGVWTRTSKKYYEFYEGTTPLNSQNHESCSSRWKKYLHPSLNKWHQVVLKAGSIHESEGNYYDEVCQEEELYMEDNSKPFSHQGCWEICEGWVLLPFKKQG</sequence>
<dbReference type="PANTHER" id="PTHR45023:SF4">
    <property type="entry name" value="GLYCINE-RICH PROTEIN-RELATED"/>
    <property type="match status" value="1"/>
</dbReference>
<dbReference type="Proteomes" id="UP000315295">
    <property type="component" value="Unassembled WGS sequence"/>
</dbReference>
<dbReference type="EMBL" id="VIEB01000310">
    <property type="protein sequence ID" value="TQD95584.1"/>
    <property type="molecule type" value="Genomic_DNA"/>
</dbReference>
<dbReference type="Gene3D" id="1.10.10.60">
    <property type="entry name" value="Homeodomain-like"/>
    <property type="match status" value="1"/>
</dbReference>
<dbReference type="InterPro" id="IPR001005">
    <property type="entry name" value="SANT/Myb"/>
</dbReference>
<dbReference type="AlphaFoldDB" id="A0A540MA02"/>